<evidence type="ECO:0000313" key="1">
    <source>
        <dbReference type="EMBL" id="OCT74479.1"/>
    </source>
</evidence>
<reference evidence="2" key="1">
    <citation type="journal article" date="2016" name="Nature">
        <title>Genome evolution in the allotetraploid frog Xenopus laevis.</title>
        <authorList>
            <person name="Session A.M."/>
            <person name="Uno Y."/>
            <person name="Kwon T."/>
            <person name="Chapman J.A."/>
            <person name="Toyoda A."/>
            <person name="Takahashi S."/>
            <person name="Fukui A."/>
            <person name="Hikosaka A."/>
            <person name="Suzuki A."/>
            <person name="Kondo M."/>
            <person name="van Heeringen S.J."/>
            <person name="Quigley I."/>
            <person name="Heinz S."/>
            <person name="Ogino H."/>
            <person name="Ochi H."/>
            <person name="Hellsten U."/>
            <person name="Lyons J.B."/>
            <person name="Simakov O."/>
            <person name="Putnam N."/>
            <person name="Stites J."/>
            <person name="Kuroki Y."/>
            <person name="Tanaka T."/>
            <person name="Michiue T."/>
            <person name="Watanabe M."/>
            <person name="Bogdanovic O."/>
            <person name="Lister R."/>
            <person name="Georgiou G."/>
            <person name="Paranjpe S.S."/>
            <person name="van Kruijsbergen I."/>
            <person name="Shu S."/>
            <person name="Carlson J."/>
            <person name="Kinoshita T."/>
            <person name="Ohta Y."/>
            <person name="Mawaribuchi S."/>
            <person name="Jenkins J."/>
            <person name="Grimwood J."/>
            <person name="Schmutz J."/>
            <person name="Mitros T."/>
            <person name="Mozaffari S.V."/>
            <person name="Suzuki Y."/>
            <person name="Haramoto Y."/>
            <person name="Yamamoto T.S."/>
            <person name="Takagi C."/>
            <person name="Heald R."/>
            <person name="Miller K."/>
            <person name="Haudenschild C."/>
            <person name="Kitzman J."/>
            <person name="Nakayama T."/>
            <person name="Izutsu Y."/>
            <person name="Robert J."/>
            <person name="Fortriede J."/>
            <person name="Burns K."/>
            <person name="Lotay V."/>
            <person name="Karimi K."/>
            <person name="Yasuoka Y."/>
            <person name="Dichmann D.S."/>
            <person name="Flajnik M.F."/>
            <person name="Houston D.W."/>
            <person name="Shendure J."/>
            <person name="DuPasquier L."/>
            <person name="Vize P.D."/>
            <person name="Zorn A.M."/>
            <person name="Ito M."/>
            <person name="Marcotte E.M."/>
            <person name="Wallingford J.B."/>
            <person name="Ito Y."/>
            <person name="Asashima M."/>
            <person name="Ueno N."/>
            <person name="Matsuda Y."/>
            <person name="Veenstra G.J."/>
            <person name="Fujiyama A."/>
            <person name="Harland R.M."/>
            <person name="Taira M."/>
            <person name="Rokhsar D.S."/>
        </authorList>
    </citation>
    <scope>NUCLEOTIDE SEQUENCE [LARGE SCALE GENOMIC DNA]</scope>
    <source>
        <strain evidence="2">J</strain>
    </source>
</reference>
<accession>A0A974HE02</accession>
<dbReference type="AlphaFoldDB" id="A0A974HE02"/>
<dbReference type="EMBL" id="CM004477">
    <property type="protein sequence ID" value="OCT74479.1"/>
    <property type="molecule type" value="Genomic_DNA"/>
</dbReference>
<dbReference type="Proteomes" id="UP000694892">
    <property type="component" value="Chromosome 6S"/>
</dbReference>
<name>A0A974HE02_XENLA</name>
<gene>
    <name evidence="1" type="ORF">XELAEV_18033459mg</name>
</gene>
<organism evidence="1 2">
    <name type="scientific">Xenopus laevis</name>
    <name type="common">African clawed frog</name>
    <dbReference type="NCBI Taxonomy" id="8355"/>
    <lineage>
        <taxon>Eukaryota</taxon>
        <taxon>Metazoa</taxon>
        <taxon>Chordata</taxon>
        <taxon>Craniata</taxon>
        <taxon>Vertebrata</taxon>
        <taxon>Euteleostomi</taxon>
        <taxon>Amphibia</taxon>
        <taxon>Batrachia</taxon>
        <taxon>Anura</taxon>
        <taxon>Pipoidea</taxon>
        <taxon>Pipidae</taxon>
        <taxon>Xenopodinae</taxon>
        <taxon>Xenopus</taxon>
        <taxon>Xenopus</taxon>
    </lineage>
</organism>
<sequence>MEENSSCQMWIPEMIEIIAACFSTSRFMEKLVEFSEDHTLSPFHHLAYSFISVKSVNFLEANRGRDQAVWQKVGRLALPMCSHISCVERAIVSHSTQQLTDIVLIY</sequence>
<proteinExistence type="predicted"/>
<evidence type="ECO:0000313" key="2">
    <source>
        <dbReference type="Proteomes" id="UP000694892"/>
    </source>
</evidence>
<protein>
    <submittedName>
        <fullName evidence="1">Uncharacterized protein</fullName>
    </submittedName>
</protein>